<evidence type="ECO:0000256" key="1">
    <source>
        <dbReference type="ARBA" id="ARBA00023125"/>
    </source>
</evidence>
<evidence type="ECO:0000313" key="4">
    <source>
        <dbReference type="Proteomes" id="UP000193136"/>
    </source>
</evidence>
<dbReference type="CDD" id="cd00093">
    <property type="entry name" value="HTH_XRE"/>
    <property type="match status" value="1"/>
</dbReference>
<dbReference type="RefSeq" id="WP_085011413.1">
    <property type="nucleotide sequence ID" value="NZ_NAAD01000020.1"/>
</dbReference>
<feature type="domain" description="HTH cro/C1-type" evidence="2">
    <location>
        <begin position="12"/>
        <end position="66"/>
    </location>
</feature>
<protein>
    <recommendedName>
        <fullName evidence="2">HTH cro/C1-type domain-containing protein</fullName>
    </recommendedName>
</protein>
<gene>
    <name evidence="3" type="ORF">B5V00_13860</name>
</gene>
<dbReference type="EMBL" id="NAAD01000020">
    <property type="protein sequence ID" value="ORJ57414.1"/>
    <property type="molecule type" value="Genomic_DNA"/>
</dbReference>
<keyword evidence="1" id="KW-0238">DNA-binding</keyword>
<dbReference type="InterPro" id="IPR013096">
    <property type="entry name" value="Cupin_2"/>
</dbReference>
<dbReference type="Gene3D" id="1.10.260.40">
    <property type="entry name" value="lambda repressor-like DNA-binding domains"/>
    <property type="match status" value="1"/>
</dbReference>
<evidence type="ECO:0000313" key="3">
    <source>
        <dbReference type="EMBL" id="ORJ57414.1"/>
    </source>
</evidence>
<dbReference type="SUPFAM" id="SSF51182">
    <property type="entry name" value="RmlC-like cupins"/>
    <property type="match status" value="1"/>
</dbReference>
<dbReference type="SMART" id="SM00530">
    <property type="entry name" value="HTH_XRE"/>
    <property type="match status" value="1"/>
</dbReference>
<dbReference type="GO" id="GO:0003700">
    <property type="term" value="F:DNA-binding transcription factor activity"/>
    <property type="evidence" value="ECO:0007669"/>
    <property type="project" value="TreeGrafter"/>
</dbReference>
<dbReference type="AlphaFoldDB" id="A0A1X0XX04"/>
<dbReference type="GO" id="GO:0003677">
    <property type="term" value="F:DNA binding"/>
    <property type="evidence" value="ECO:0007669"/>
    <property type="project" value="UniProtKB-KW"/>
</dbReference>
<comment type="caution">
    <text evidence="3">The sequence shown here is derived from an EMBL/GenBank/DDBJ whole genome shotgun (WGS) entry which is preliminary data.</text>
</comment>
<dbReference type="GO" id="GO:0005829">
    <property type="term" value="C:cytosol"/>
    <property type="evidence" value="ECO:0007669"/>
    <property type="project" value="TreeGrafter"/>
</dbReference>
<dbReference type="InterPro" id="IPR001387">
    <property type="entry name" value="Cro/C1-type_HTH"/>
</dbReference>
<dbReference type="Proteomes" id="UP000193136">
    <property type="component" value="Unassembled WGS sequence"/>
</dbReference>
<dbReference type="InterPro" id="IPR014710">
    <property type="entry name" value="RmlC-like_jellyroll"/>
</dbReference>
<dbReference type="OrthoDB" id="5343295at2"/>
<sequence length="196" mass="21447">MSEQQGAIGEKIRKLRTRQGMSIADVASKTDLPENTLNAIEEGSVTPPLGYIVSLANVLKVSVGDLFGDSGDSPFCIVRSDDRKMVTRFDSSGGSSAGYSYQSLGYKKQNRHMEPFLVTLTPDESFKPEPNRHVGEEILFVLEGQVEVSLSGHTDILNPGDSIYYDSTLPHVVSCHGSEPATLFAVIYAREEMLIF</sequence>
<dbReference type="CDD" id="cd02209">
    <property type="entry name" value="cupin_XRE_C"/>
    <property type="match status" value="1"/>
</dbReference>
<dbReference type="InterPro" id="IPR050807">
    <property type="entry name" value="TransReg_Diox_bact_type"/>
</dbReference>
<name>A0A1X0XX04_9BACT</name>
<reference evidence="3 4" key="1">
    <citation type="submission" date="2017-03" db="EMBL/GenBank/DDBJ databases">
        <title>Genome sequence of Geothermobacter sp. EPR-M, Deep-Sea Iron Reducer.</title>
        <authorList>
            <person name="Tully B."/>
            <person name="Savalia P."/>
            <person name="Abuyen K."/>
            <person name="Baughan C."/>
            <person name="Romero E."/>
            <person name="Ronkowski C."/>
            <person name="Torres B."/>
            <person name="Tremblay J."/>
            <person name="Trujillo A."/>
            <person name="Tyler M."/>
            <person name="Perez-Rodriguez I."/>
            <person name="Amend J."/>
        </authorList>
    </citation>
    <scope>NUCLEOTIDE SEQUENCE [LARGE SCALE GENOMIC DNA]</scope>
    <source>
        <strain evidence="3 4">EPR-M</strain>
    </source>
</reference>
<dbReference type="Pfam" id="PF01381">
    <property type="entry name" value="HTH_3"/>
    <property type="match status" value="1"/>
</dbReference>
<dbReference type="PANTHER" id="PTHR46797">
    <property type="entry name" value="HTH-TYPE TRANSCRIPTIONAL REGULATOR"/>
    <property type="match status" value="1"/>
</dbReference>
<keyword evidence="4" id="KW-1185">Reference proteome</keyword>
<organism evidence="3 4">
    <name type="scientific">Geothermobacter hydrogeniphilus</name>
    <dbReference type="NCBI Taxonomy" id="1969733"/>
    <lineage>
        <taxon>Bacteria</taxon>
        <taxon>Pseudomonadati</taxon>
        <taxon>Thermodesulfobacteriota</taxon>
        <taxon>Desulfuromonadia</taxon>
        <taxon>Desulfuromonadales</taxon>
        <taxon>Geothermobacteraceae</taxon>
        <taxon>Geothermobacter</taxon>
    </lineage>
</organism>
<dbReference type="SUPFAM" id="SSF47413">
    <property type="entry name" value="lambda repressor-like DNA-binding domains"/>
    <property type="match status" value="1"/>
</dbReference>
<accession>A0A1X0XX04</accession>
<dbReference type="Gene3D" id="2.60.120.10">
    <property type="entry name" value="Jelly Rolls"/>
    <property type="match status" value="1"/>
</dbReference>
<proteinExistence type="predicted"/>
<dbReference type="STRING" id="1969733.B5V00_13860"/>
<dbReference type="InterPro" id="IPR010982">
    <property type="entry name" value="Lambda_DNA-bd_dom_sf"/>
</dbReference>
<dbReference type="PANTHER" id="PTHR46797:SF19">
    <property type="entry name" value="BLL2473 PROTEIN"/>
    <property type="match status" value="1"/>
</dbReference>
<evidence type="ECO:0000259" key="2">
    <source>
        <dbReference type="PROSITE" id="PS50943"/>
    </source>
</evidence>
<dbReference type="Pfam" id="PF07883">
    <property type="entry name" value="Cupin_2"/>
    <property type="match status" value="1"/>
</dbReference>
<dbReference type="PROSITE" id="PS50943">
    <property type="entry name" value="HTH_CROC1"/>
    <property type="match status" value="1"/>
</dbReference>
<dbReference type="InterPro" id="IPR011051">
    <property type="entry name" value="RmlC_Cupin_sf"/>
</dbReference>